<dbReference type="RefSeq" id="WP_255187429.1">
    <property type="nucleotide sequence ID" value="NZ_CP113517.1"/>
</dbReference>
<keyword evidence="2" id="KW-1185">Reference proteome</keyword>
<sequence length="410" mass="45736">MAMQNEHKISRRYLMFGFWLLAAGLISCQPAQPPSIRIGVIHSLTGNMAISETPLVDAVRLAVEEINAAGGLLGRPVEMVVADSRSSPEIAAEEAERLIQEQHVSALFACWTSACRIALKPVVEKHRHLLFYPVQYEGLEESTNIIYTGSAPNQQIVPGIYWALQHLGKRLYLIGSDYVFPRVANLIITDLAKASGAEILAERYQPLGNTDFSQEIQEIQRLRPDVVINTVNGDSNLHLFSAMRDAGLSDQAIVSFSVAEGELNAQPEVHLNAHYAVWSYFQSVDSDSNRRFVQAYQQRYGSDRPTSDPVEAAYTGVKLWAQAVKEVGCDDVEQVNFAIVRQSIEAPSGILAVDPGTRHLWKNVKIGKANAHGNFDIIYDSKNALRPVPYPLYRSRREWRELAKQLRKSP</sequence>
<evidence type="ECO:0000313" key="2">
    <source>
        <dbReference type="Proteomes" id="UP001162780"/>
    </source>
</evidence>
<protein>
    <submittedName>
        <fullName evidence="1">Urea ABC transporter substrate-binding protein</fullName>
    </submittedName>
</protein>
<accession>A0ABY7GPT9</accession>
<dbReference type="SUPFAM" id="SSF53822">
    <property type="entry name" value="Periplasmic binding protein-like I"/>
    <property type="match status" value="1"/>
</dbReference>
<gene>
    <name evidence="1" type="ORF">NM686_008390</name>
</gene>
<reference evidence="1" key="1">
    <citation type="submission" date="2022-11" db="EMBL/GenBank/DDBJ databases">
        <title>Methylomonas rapida sp. nov., Carotenoid-Producing Obligate Methanotrophs with High Growth Characteristics and Biotechnological Potential.</title>
        <authorList>
            <person name="Tikhonova E.N."/>
            <person name="Suleimanov R.Z."/>
            <person name="Miroshnikov K."/>
            <person name="Oshkin I.Y."/>
            <person name="Belova S.E."/>
            <person name="Danilova O.V."/>
            <person name="Ashikhmin A."/>
            <person name="Konopkin A."/>
            <person name="But S.Y."/>
            <person name="Khmelenina V.N."/>
            <person name="Kuznetsov N."/>
            <person name="Pimenov N.V."/>
            <person name="Dedysh S.N."/>
        </authorList>
    </citation>
    <scope>NUCLEOTIDE SEQUENCE</scope>
    <source>
        <strain evidence="1">MP1</strain>
    </source>
</reference>
<dbReference type="Pfam" id="PF13433">
    <property type="entry name" value="Peripla_BP_5"/>
    <property type="match status" value="1"/>
</dbReference>
<dbReference type="PANTHER" id="PTHR47628:SF1">
    <property type="entry name" value="ALIPHATIC AMIDASE EXPRESSION-REGULATING PROTEIN"/>
    <property type="match status" value="1"/>
</dbReference>
<name>A0ABY7GPT9_9GAMM</name>
<dbReference type="InterPro" id="IPR028082">
    <property type="entry name" value="Peripla_BP_I"/>
</dbReference>
<dbReference type="EMBL" id="CP113517">
    <property type="protein sequence ID" value="WAR46520.1"/>
    <property type="molecule type" value="Genomic_DNA"/>
</dbReference>
<dbReference type="InterPro" id="IPR017777">
    <property type="entry name" value="ABC_urea-bd_UrtA"/>
</dbReference>
<dbReference type="Gene3D" id="3.40.50.2300">
    <property type="match status" value="2"/>
</dbReference>
<dbReference type="CDD" id="cd06355">
    <property type="entry name" value="PBP1_FmdD-like"/>
    <property type="match status" value="1"/>
</dbReference>
<dbReference type="Proteomes" id="UP001162780">
    <property type="component" value="Chromosome"/>
</dbReference>
<evidence type="ECO:0000313" key="1">
    <source>
        <dbReference type="EMBL" id="WAR46520.1"/>
    </source>
</evidence>
<organism evidence="1 2">
    <name type="scientific">Methylomonas rapida</name>
    <dbReference type="NCBI Taxonomy" id="2963939"/>
    <lineage>
        <taxon>Bacteria</taxon>
        <taxon>Pseudomonadati</taxon>
        <taxon>Pseudomonadota</taxon>
        <taxon>Gammaproteobacteria</taxon>
        <taxon>Methylococcales</taxon>
        <taxon>Methylococcaceae</taxon>
        <taxon>Methylomonas</taxon>
    </lineage>
</organism>
<dbReference type="PANTHER" id="PTHR47628">
    <property type="match status" value="1"/>
</dbReference>
<proteinExistence type="predicted"/>